<name>A0A0E9XZY9_ANGAN</name>
<protein>
    <submittedName>
        <fullName evidence="1">Uncharacterized protein</fullName>
    </submittedName>
</protein>
<reference evidence="1" key="1">
    <citation type="submission" date="2014-11" db="EMBL/GenBank/DDBJ databases">
        <authorList>
            <person name="Amaro Gonzalez C."/>
        </authorList>
    </citation>
    <scope>NUCLEOTIDE SEQUENCE</scope>
</reference>
<organism evidence="1">
    <name type="scientific">Anguilla anguilla</name>
    <name type="common">European freshwater eel</name>
    <name type="synonym">Muraena anguilla</name>
    <dbReference type="NCBI Taxonomy" id="7936"/>
    <lineage>
        <taxon>Eukaryota</taxon>
        <taxon>Metazoa</taxon>
        <taxon>Chordata</taxon>
        <taxon>Craniata</taxon>
        <taxon>Vertebrata</taxon>
        <taxon>Euteleostomi</taxon>
        <taxon>Actinopterygii</taxon>
        <taxon>Neopterygii</taxon>
        <taxon>Teleostei</taxon>
        <taxon>Anguilliformes</taxon>
        <taxon>Anguillidae</taxon>
        <taxon>Anguilla</taxon>
    </lineage>
</organism>
<dbReference type="AlphaFoldDB" id="A0A0E9XZY9"/>
<accession>A0A0E9XZY9</accession>
<sequence length="76" mass="8426">MSDLSFLVQKRAHIVHGTSHSTMTVMIYSTVFKYLAKHDCNKDHLSTCICNTMVNQPICIKPPALCNLNFLTAGNG</sequence>
<reference evidence="1" key="2">
    <citation type="journal article" date="2015" name="Fish Shellfish Immunol.">
        <title>Early steps in the European eel (Anguilla anguilla)-Vibrio vulnificus interaction in the gills: Role of the RtxA13 toxin.</title>
        <authorList>
            <person name="Callol A."/>
            <person name="Pajuelo D."/>
            <person name="Ebbesson L."/>
            <person name="Teles M."/>
            <person name="MacKenzie S."/>
            <person name="Amaro C."/>
        </authorList>
    </citation>
    <scope>NUCLEOTIDE SEQUENCE</scope>
</reference>
<proteinExistence type="predicted"/>
<evidence type="ECO:0000313" key="1">
    <source>
        <dbReference type="EMBL" id="JAI07421.1"/>
    </source>
</evidence>
<dbReference type="EMBL" id="GBXM01001157">
    <property type="protein sequence ID" value="JAI07421.1"/>
    <property type="molecule type" value="Transcribed_RNA"/>
</dbReference>